<dbReference type="SUPFAM" id="SSF56281">
    <property type="entry name" value="Metallo-hydrolase/oxidoreductase"/>
    <property type="match status" value="1"/>
</dbReference>
<keyword evidence="2" id="KW-1185">Reference proteome</keyword>
<dbReference type="InterPro" id="IPR036866">
    <property type="entry name" value="RibonucZ/Hydroxyglut_hydro"/>
</dbReference>
<evidence type="ECO:0000313" key="2">
    <source>
        <dbReference type="Proteomes" id="UP001432059"/>
    </source>
</evidence>
<dbReference type="PANTHER" id="PTHR15032:SF4">
    <property type="entry name" value="N-ACYL-PHOSPHATIDYLETHANOLAMINE-HYDROLYZING PHOSPHOLIPASE D"/>
    <property type="match status" value="1"/>
</dbReference>
<dbReference type="PANTHER" id="PTHR15032">
    <property type="entry name" value="N-ACYL-PHOSPHATIDYLETHANOLAMINE-HYDROLYZING PHOSPHOLIPASE D"/>
    <property type="match status" value="1"/>
</dbReference>
<name>A0AAU0EYT6_9FLAO</name>
<dbReference type="AlphaFoldDB" id="A0AAU0EYT6"/>
<dbReference type="Pfam" id="PF13483">
    <property type="entry name" value="Lactamase_B_3"/>
    <property type="match status" value="1"/>
</dbReference>
<reference evidence="1" key="1">
    <citation type="submission" date="2023-10" db="EMBL/GenBank/DDBJ databases">
        <title>Characterization and whole genome sequencing of a novel strain of Bergeyella porcorum QD2021 isolated from pig.</title>
        <authorList>
            <person name="Liu G."/>
            <person name="Chen C."/>
            <person name="Han X."/>
        </authorList>
    </citation>
    <scope>NUCLEOTIDE SEQUENCE</scope>
    <source>
        <strain evidence="1">QD2021</strain>
    </source>
</reference>
<dbReference type="GO" id="GO:0005737">
    <property type="term" value="C:cytoplasm"/>
    <property type="evidence" value="ECO:0007669"/>
    <property type="project" value="TreeGrafter"/>
</dbReference>
<organism evidence="1 2">
    <name type="scientific">Bergeyella porcorum</name>
    <dbReference type="NCBI Taxonomy" id="1735111"/>
    <lineage>
        <taxon>Bacteria</taxon>
        <taxon>Pseudomonadati</taxon>
        <taxon>Bacteroidota</taxon>
        <taxon>Flavobacteriia</taxon>
        <taxon>Flavobacteriales</taxon>
        <taxon>Weeksellaceae</taxon>
        <taxon>Bergeyella</taxon>
    </lineage>
</organism>
<dbReference type="KEGG" id="bpor:BPO_0061"/>
<dbReference type="Gene3D" id="3.60.15.10">
    <property type="entry name" value="Ribonuclease Z/Hydroxyacylglutathione hydrolase-like"/>
    <property type="match status" value="1"/>
</dbReference>
<evidence type="ECO:0000313" key="1">
    <source>
        <dbReference type="EMBL" id="WOC50708.1"/>
    </source>
</evidence>
<proteinExistence type="predicted"/>
<dbReference type="EMBL" id="CP136426">
    <property type="protein sequence ID" value="WOC50708.1"/>
    <property type="molecule type" value="Genomic_DNA"/>
</dbReference>
<accession>A0AAU0EYT6</accession>
<sequence>MYLFLAIVALILVVGIWFINQPQFGKNPSGKRLERIKKSPNYQDGGFKNLSETPQLTSDKPMVVQLYKFFTDKIDNLRPATPIPTVKTDLKNLSKDENILVWLGHSGYFMQIDGKTFLIDPTLLSGSPVSFFNKMFDGSNAYLPQDIPAVDYLIITHDHWDHLDYETIKQLKPRIGKVVTGLGVGSHFEY</sequence>
<dbReference type="Proteomes" id="UP001432059">
    <property type="component" value="Chromosome"/>
</dbReference>
<protein>
    <submittedName>
        <fullName evidence="1">MBL fold metallo-hydrolase</fullName>
    </submittedName>
</protein>
<gene>
    <name evidence="1" type="ORF">BPO_0061</name>
</gene>